<evidence type="ECO:0000313" key="5">
    <source>
        <dbReference type="EMBL" id="CAB4851989.1"/>
    </source>
</evidence>
<sequence length="253" mass="25703">MGDVPGELVHCTVNGGVATITLDSPTNRNALSRQLVGELHVALDRAEQNDVRVVVLTHTAPAFCAGADLKERGAGPTGNGPMANAMERLASCAAPTIAAVNGSVRAGGVGVMAACDLVVVNRTVTFAFTEVRIGVAPAMISVPILARCSWSKLAAPFLTGETFGAEAARDMGLVTHVTDDVAATVQTLIAGVLAGAPGAVAATKRVLRQAAPNMAEMQALSEALFGSPEAAEGMTAFIEKRPPSWASLSGAGC</sequence>
<dbReference type="SUPFAM" id="SSF52096">
    <property type="entry name" value="ClpP/crotonase"/>
    <property type="match status" value="1"/>
</dbReference>
<proteinExistence type="inferred from homology"/>
<accession>A0A6J6A2Q7</accession>
<dbReference type="AlphaFoldDB" id="A0A6J6A2Q7"/>
<organism evidence="2">
    <name type="scientific">freshwater metagenome</name>
    <dbReference type="NCBI Taxonomy" id="449393"/>
    <lineage>
        <taxon>unclassified sequences</taxon>
        <taxon>metagenomes</taxon>
        <taxon>ecological metagenomes</taxon>
    </lineage>
</organism>
<dbReference type="Gene3D" id="3.90.226.10">
    <property type="entry name" value="2-enoyl-CoA Hydratase, Chain A, domain 1"/>
    <property type="match status" value="1"/>
</dbReference>
<dbReference type="EMBL" id="CAESGF010000001">
    <property type="protein sequence ID" value="CAB4362432.1"/>
    <property type="molecule type" value="Genomic_DNA"/>
</dbReference>
<dbReference type="InterPro" id="IPR001753">
    <property type="entry name" value="Enoyl-CoA_hydra/iso"/>
</dbReference>
<dbReference type="PANTHER" id="PTHR42964:SF1">
    <property type="entry name" value="POLYKETIDE BIOSYNTHESIS ENOYL-COA HYDRATASE PKSH-RELATED"/>
    <property type="match status" value="1"/>
</dbReference>
<dbReference type="EMBL" id="CAFBMT010000002">
    <property type="protein sequence ID" value="CAB4913498.1"/>
    <property type="molecule type" value="Genomic_DNA"/>
</dbReference>
<evidence type="ECO:0000256" key="1">
    <source>
        <dbReference type="ARBA" id="ARBA00005254"/>
    </source>
</evidence>
<protein>
    <submittedName>
        <fullName evidence="2">Unannotated protein</fullName>
    </submittedName>
</protein>
<dbReference type="InterPro" id="IPR051683">
    <property type="entry name" value="Enoyl-CoA_Hydratase/Isomerase"/>
</dbReference>
<name>A0A6J6A2Q7_9ZZZZ</name>
<comment type="similarity">
    <text evidence="1">Belongs to the enoyl-CoA hydratase/isomerase family.</text>
</comment>
<gene>
    <name evidence="3" type="ORF">UFOPK2656_00785</name>
    <name evidence="4" type="ORF">UFOPK3099_01123</name>
    <name evidence="5" type="ORF">UFOPK3267_01831</name>
    <name evidence="6" type="ORF">UFOPK3651_00368</name>
    <name evidence="7" type="ORF">UFOPK3931_02366</name>
    <name evidence="2" type="ORF">UFOPK4189_00207</name>
</gene>
<reference evidence="2" key="1">
    <citation type="submission" date="2020-05" db="EMBL/GenBank/DDBJ databases">
        <authorList>
            <person name="Chiriac C."/>
            <person name="Salcher M."/>
            <person name="Ghai R."/>
            <person name="Kavagutti S V."/>
        </authorList>
    </citation>
    <scope>NUCLEOTIDE SEQUENCE</scope>
</reference>
<dbReference type="CDD" id="cd06558">
    <property type="entry name" value="crotonase-like"/>
    <property type="match status" value="1"/>
</dbReference>
<evidence type="ECO:0000313" key="7">
    <source>
        <dbReference type="EMBL" id="CAB5003985.1"/>
    </source>
</evidence>
<evidence type="ECO:0000313" key="4">
    <source>
        <dbReference type="EMBL" id="CAB4816678.1"/>
    </source>
</evidence>
<dbReference type="PANTHER" id="PTHR42964">
    <property type="entry name" value="ENOYL-COA HYDRATASE"/>
    <property type="match status" value="1"/>
</dbReference>
<dbReference type="Pfam" id="PF00378">
    <property type="entry name" value="ECH_1"/>
    <property type="match status" value="1"/>
</dbReference>
<dbReference type="InterPro" id="IPR029045">
    <property type="entry name" value="ClpP/crotonase-like_dom_sf"/>
</dbReference>
<dbReference type="EMBL" id="CAFBOL010000080">
    <property type="protein sequence ID" value="CAB5003985.1"/>
    <property type="molecule type" value="Genomic_DNA"/>
</dbReference>
<dbReference type="EMBL" id="CAFBIY010000105">
    <property type="protein sequence ID" value="CAB4851989.1"/>
    <property type="molecule type" value="Genomic_DNA"/>
</dbReference>
<evidence type="ECO:0000313" key="2">
    <source>
        <dbReference type="EMBL" id="CAB4362432.1"/>
    </source>
</evidence>
<dbReference type="EMBL" id="CAFAAV010000071">
    <property type="protein sequence ID" value="CAB4816678.1"/>
    <property type="molecule type" value="Genomic_DNA"/>
</dbReference>
<evidence type="ECO:0000313" key="6">
    <source>
        <dbReference type="EMBL" id="CAB4913498.1"/>
    </source>
</evidence>
<evidence type="ECO:0000313" key="3">
    <source>
        <dbReference type="EMBL" id="CAB4712870.1"/>
    </source>
</evidence>
<dbReference type="EMBL" id="CAEZYF010000004">
    <property type="protein sequence ID" value="CAB4712870.1"/>
    <property type="molecule type" value="Genomic_DNA"/>
</dbReference>